<dbReference type="RefSeq" id="XP_001581743.1">
    <property type="nucleotide sequence ID" value="XM_001581693.1"/>
</dbReference>
<reference evidence="3" key="1">
    <citation type="submission" date="2006-10" db="EMBL/GenBank/DDBJ databases">
        <authorList>
            <person name="Amadeo P."/>
            <person name="Zhao Q."/>
            <person name="Wortman J."/>
            <person name="Fraser-Liggett C."/>
            <person name="Carlton J."/>
        </authorList>
    </citation>
    <scope>NUCLEOTIDE SEQUENCE</scope>
    <source>
        <strain evidence="3">G3</strain>
    </source>
</reference>
<dbReference type="VEuPathDB" id="TrichDB:TVAG_391410"/>
<keyword evidence="1" id="KW-0472">Membrane</keyword>
<feature type="transmembrane region" description="Helical" evidence="1">
    <location>
        <begin position="315"/>
        <end position="332"/>
    </location>
</feature>
<keyword evidence="1" id="KW-1133">Transmembrane helix</keyword>
<dbReference type="PANTHER" id="PTHR46023:SF6">
    <property type="entry name" value="LIPASE CLASS 3 FAMILY PROTEIN"/>
    <property type="match status" value="1"/>
</dbReference>
<dbReference type="VEuPathDB" id="TrichDB:TVAGG3_0323330"/>
<dbReference type="SUPFAM" id="SSF53474">
    <property type="entry name" value="alpha/beta-Hydrolases"/>
    <property type="match status" value="1"/>
</dbReference>
<feature type="transmembrane region" description="Helical" evidence="1">
    <location>
        <begin position="292"/>
        <end position="309"/>
    </location>
</feature>
<gene>
    <name evidence="3" type="ORF">TVAG_391410</name>
</gene>
<evidence type="ECO:0000313" key="3">
    <source>
        <dbReference type="EMBL" id="EAY20757.1"/>
    </source>
</evidence>
<dbReference type="CDD" id="cd00519">
    <property type="entry name" value="Lipase_3"/>
    <property type="match status" value="1"/>
</dbReference>
<dbReference type="KEGG" id="tva:5466301"/>
<protein>
    <submittedName>
        <fullName evidence="3">Lipase family protein</fullName>
    </submittedName>
</protein>
<organism evidence="3 4">
    <name type="scientific">Trichomonas vaginalis (strain ATCC PRA-98 / G3)</name>
    <dbReference type="NCBI Taxonomy" id="412133"/>
    <lineage>
        <taxon>Eukaryota</taxon>
        <taxon>Metamonada</taxon>
        <taxon>Parabasalia</taxon>
        <taxon>Trichomonadida</taxon>
        <taxon>Trichomonadidae</taxon>
        <taxon>Trichomonas</taxon>
    </lineage>
</organism>
<dbReference type="GO" id="GO:0006629">
    <property type="term" value="P:lipid metabolic process"/>
    <property type="evidence" value="ECO:0007669"/>
    <property type="project" value="InterPro"/>
</dbReference>
<dbReference type="Pfam" id="PF01764">
    <property type="entry name" value="Lipase_3"/>
    <property type="match status" value="1"/>
</dbReference>
<dbReference type="Proteomes" id="UP000001542">
    <property type="component" value="Unassembled WGS sequence"/>
</dbReference>
<dbReference type="InParanoid" id="A2DFQ4"/>
<evidence type="ECO:0000259" key="2">
    <source>
        <dbReference type="Pfam" id="PF01764"/>
    </source>
</evidence>
<feature type="domain" description="Fungal lipase-type" evidence="2">
    <location>
        <begin position="64"/>
        <end position="173"/>
    </location>
</feature>
<dbReference type="InterPro" id="IPR002921">
    <property type="entry name" value="Fungal_lipase-type"/>
</dbReference>
<evidence type="ECO:0000256" key="1">
    <source>
        <dbReference type="SAM" id="Phobius"/>
    </source>
</evidence>
<reference evidence="3" key="2">
    <citation type="journal article" date="2007" name="Science">
        <title>Draft genome sequence of the sexually transmitted pathogen Trichomonas vaginalis.</title>
        <authorList>
            <person name="Carlton J.M."/>
            <person name="Hirt R.P."/>
            <person name="Silva J.C."/>
            <person name="Delcher A.L."/>
            <person name="Schatz M."/>
            <person name="Zhao Q."/>
            <person name="Wortman J.R."/>
            <person name="Bidwell S.L."/>
            <person name="Alsmark U.C.M."/>
            <person name="Besteiro S."/>
            <person name="Sicheritz-Ponten T."/>
            <person name="Noel C.J."/>
            <person name="Dacks J.B."/>
            <person name="Foster P.G."/>
            <person name="Simillion C."/>
            <person name="Van de Peer Y."/>
            <person name="Miranda-Saavedra D."/>
            <person name="Barton G.J."/>
            <person name="Westrop G.D."/>
            <person name="Mueller S."/>
            <person name="Dessi D."/>
            <person name="Fiori P.L."/>
            <person name="Ren Q."/>
            <person name="Paulsen I."/>
            <person name="Zhang H."/>
            <person name="Bastida-Corcuera F.D."/>
            <person name="Simoes-Barbosa A."/>
            <person name="Brown M.T."/>
            <person name="Hayes R.D."/>
            <person name="Mukherjee M."/>
            <person name="Okumura C.Y."/>
            <person name="Schneider R."/>
            <person name="Smith A.J."/>
            <person name="Vanacova S."/>
            <person name="Villalvazo M."/>
            <person name="Haas B.J."/>
            <person name="Pertea M."/>
            <person name="Feldblyum T.V."/>
            <person name="Utterback T.R."/>
            <person name="Shu C.L."/>
            <person name="Osoegawa K."/>
            <person name="de Jong P.J."/>
            <person name="Hrdy I."/>
            <person name="Horvathova L."/>
            <person name="Zubacova Z."/>
            <person name="Dolezal P."/>
            <person name="Malik S.B."/>
            <person name="Logsdon J.M. Jr."/>
            <person name="Henze K."/>
            <person name="Gupta A."/>
            <person name="Wang C.C."/>
            <person name="Dunne R.L."/>
            <person name="Upcroft J.A."/>
            <person name="Upcroft P."/>
            <person name="White O."/>
            <person name="Salzberg S.L."/>
            <person name="Tang P."/>
            <person name="Chiu C.-H."/>
            <person name="Lee Y.-S."/>
            <person name="Embley T.M."/>
            <person name="Coombs G.H."/>
            <person name="Mottram J.C."/>
            <person name="Tachezy J."/>
            <person name="Fraser-Liggett C.M."/>
            <person name="Johnson P.J."/>
        </authorList>
    </citation>
    <scope>NUCLEOTIDE SEQUENCE [LARGE SCALE GENOMIC DNA]</scope>
    <source>
        <strain evidence="3">G3</strain>
    </source>
</reference>
<dbReference type="PANTHER" id="PTHR46023">
    <property type="entry name" value="LIPASE CLASS 3 PROTEIN-LIKE"/>
    <property type="match status" value="1"/>
</dbReference>
<evidence type="ECO:0000313" key="4">
    <source>
        <dbReference type="Proteomes" id="UP000001542"/>
    </source>
</evidence>
<sequence>MSEVVFFSNIIEYMASHGRNGLLPRKLKCIFNFKGTNGIPTFNVMKYKNERYIWVKGTNFASHNDLSIDLHTVETPFLNGYAHSGFLNAARMVLSLVTGLIENHERVVCLGHSLGGAVATMIAMILKYENKWDNVQAFTFGTPGILSADLQEKSKLICTTFVRSKDPIPRIFKIKKGIYNFFKFNVGKYCRELFMNKYETLEESNESRIGDIVPGRVIIIEKKDDEPICRRPVPADFELRKKLRMMSHSHKKYHRDLLHIYHDDELDKAFHYRKIKLSAFLNKSMTVLNSRIVGVGVTGAVSTVLLTIFLGPVGAIVGFCLTTTLVLTYAGIKKPIKIHNSSQ</sequence>
<dbReference type="EMBL" id="DS113195">
    <property type="protein sequence ID" value="EAY20757.1"/>
    <property type="molecule type" value="Genomic_DNA"/>
</dbReference>
<keyword evidence="1" id="KW-0812">Transmembrane</keyword>
<dbReference type="OrthoDB" id="438440at2759"/>
<keyword evidence="4" id="KW-1185">Reference proteome</keyword>
<dbReference type="AlphaFoldDB" id="A2DFQ4"/>
<dbReference type="Gene3D" id="3.40.50.1820">
    <property type="entry name" value="alpha/beta hydrolase"/>
    <property type="match status" value="1"/>
</dbReference>
<accession>A2DFQ4</accession>
<dbReference type="SMR" id="A2DFQ4"/>
<dbReference type="InterPro" id="IPR029058">
    <property type="entry name" value="AB_hydrolase_fold"/>
</dbReference>
<name>A2DFQ4_TRIV3</name>
<proteinExistence type="predicted"/>